<feature type="transmembrane region" description="Helical" evidence="8">
    <location>
        <begin position="145"/>
        <end position="171"/>
    </location>
</feature>
<reference evidence="12" key="1">
    <citation type="submission" date="2018-12" db="EMBL/GenBank/DDBJ databases">
        <title>Complete genome sequence of an uncultured bacterium of the candidate phylum Bipolaricaulota.</title>
        <authorList>
            <person name="Kadnikov V.V."/>
            <person name="Mardanov A.V."/>
            <person name="Beletsky A.V."/>
            <person name="Frank Y.A."/>
            <person name="Karnachuk O.V."/>
            <person name="Ravin N.V."/>
        </authorList>
    </citation>
    <scope>NUCLEOTIDE SEQUENCE [LARGE SCALE GENOMIC DNA]</scope>
</reference>
<feature type="transmembrane region" description="Helical" evidence="8">
    <location>
        <begin position="78"/>
        <end position="97"/>
    </location>
</feature>
<dbReference type="PANTHER" id="PTHR11562:SF17">
    <property type="entry name" value="RE54080P-RELATED"/>
    <property type="match status" value="1"/>
</dbReference>
<dbReference type="GO" id="GO:0005886">
    <property type="term" value="C:plasma membrane"/>
    <property type="evidence" value="ECO:0007669"/>
    <property type="project" value="TreeGrafter"/>
</dbReference>
<dbReference type="InterPro" id="IPR050681">
    <property type="entry name" value="CDF/SLC30A"/>
</dbReference>
<keyword evidence="5 8" id="KW-1133">Transmembrane helix</keyword>
<keyword evidence="4 8" id="KW-0812">Transmembrane</keyword>
<evidence type="ECO:0000256" key="3">
    <source>
        <dbReference type="ARBA" id="ARBA00022448"/>
    </source>
</evidence>
<feature type="transmembrane region" description="Helical" evidence="8">
    <location>
        <begin position="12"/>
        <end position="31"/>
    </location>
</feature>
<dbReference type="AlphaFoldDB" id="A0A410FW01"/>
<keyword evidence="6" id="KW-0406">Ion transport</keyword>
<dbReference type="GO" id="GO:0005385">
    <property type="term" value="F:zinc ion transmembrane transporter activity"/>
    <property type="evidence" value="ECO:0007669"/>
    <property type="project" value="TreeGrafter"/>
</dbReference>
<evidence type="ECO:0000256" key="5">
    <source>
        <dbReference type="ARBA" id="ARBA00022989"/>
    </source>
</evidence>
<feature type="domain" description="Cation efflux protein cytoplasmic" evidence="10">
    <location>
        <begin position="210"/>
        <end position="281"/>
    </location>
</feature>
<dbReference type="InterPro" id="IPR036837">
    <property type="entry name" value="Cation_efflux_CTD_sf"/>
</dbReference>
<keyword evidence="3" id="KW-0813">Transport</keyword>
<gene>
    <name evidence="11" type="ORF">BIP78_1386</name>
</gene>
<evidence type="ECO:0000256" key="2">
    <source>
        <dbReference type="ARBA" id="ARBA00008873"/>
    </source>
</evidence>
<accession>A0A410FW01</accession>
<dbReference type="PANTHER" id="PTHR11562">
    <property type="entry name" value="CATION EFFLUX PROTEIN/ ZINC TRANSPORTER"/>
    <property type="match status" value="1"/>
</dbReference>
<name>A0A410FW01_BIPS1</name>
<evidence type="ECO:0000256" key="7">
    <source>
        <dbReference type="ARBA" id="ARBA00023136"/>
    </source>
</evidence>
<keyword evidence="7 8" id="KW-0472">Membrane</keyword>
<dbReference type="SUPFAM" id="SSF161111">
    <property type="entry name" value="Cation efflux protein transmembrane domain-like"/>
    <property type="match status" value="1"/>
</dbReference>
<evidence type="ECO:0000313" key="11">
    <source>
        <dbReference type="EMBL" id="QAA77152.1"/>
    </source>
</evidence>
<sequence length="303" mass="31571">MHVHGRMERRLLLAAGVTGLVCVGQVVGGLLTGSLALLADAAHVFLDAFALTLSYAAIRAARRPPTARHTYGYHRVQVLAALVNGGTLAAVALGIFREAVERIRAPSPVLAGPMLAVAGAGLLVNLVVAWMLHRHDRHDLNVHSAFLHVVGDALGSVGVIAAGLVILLTGWTIADPLVSITIGAIILAGAVRVLRRTVHILAEGVPEGMSAAAVQDRMAAVGGVSEVHDLHVWTVSPGYIALSAHVLIADQALSRAEEVRRELQRVLADEFGIHHSTIQLECTHCLGAPACPGPGCAGPSLDP</sequence>
<dbReference type="InterPro" id="IPR058533">
    <property type="entry name" value="Cation_efflux_TM"/>
</dbReference>
<proteinExistence type="inferred from homology"/>
<feature type="domain" description="Cation efflux protein transmembrane" evidence="9">
    <location>
        <begin position="11"/>
        <end position="201"/>
    </location>
</feature>
<protein>
    <submittedName>
        <fullName evidence="11">Cobalt-zinc-cadmium resistance protein CzcD</fullName>
    </submittedName>
</protein>
<evidence type="ECO:0000256" key="8">
    <source>
        <dbReference type="SAM" id="Phobius"/>
    </source>
</evidence>
<evidence type="ECO:0000256" key="1">
    <source>
        <dbReference type="ARBA" id="ARBA00004141"/>
    </source>
</evidence>
<comment type="subcellular location">
    <subcellularLocation>
        <location evidence="1">Membrane</location>
        <topology evidence="1">Multi-pass membrane protein</topology>
    </subcellularLocation>
</comment>
<dbReference type="EMBL" id="CP034928">
    <property type="protein sequence ID" value="QAA77152.1"/>
    <property type="molecule type" value="Genomic_DNA"/>
</dbReference>
<feature type="transmembrane region" description="Helical" evidence="8">
    <location>
        <begin position="109"/>
        <end position="133"/>
    </location>
</feature>
<feature type="transmembrane region" description="Helical" evidence="8">
    <location>
        <begin position="177"/>
        <end position="194"/>
    </location>
</feature>
<evidence type="ECO:0000259" key="9">
    <source>
        <dbReference type="Pfam" id="PF01545"/>
    </source>
</evidence>
<dbReference type="SUPFAM" id="SSF160240">
    <property type="entry name" value="Cation efflux protein cytoplasmic domain-like"/>
    <property type="match status" value="1"/>
</dbReference>
<comment type="similarity">
    <text evidence="2">Belongs to the cation diffusion facilitator (CDF) transporter (TC 2.A.4) family. SLC30A subfamily.</text>
</comment>
<evidence type="ECO:0000256" key="6">
    <source>
        <dbReference type="ARBA" id="ARBA00023065"/>
    </source>
</evidence>
<dbReference type="Pfam" id="PF01545">
    <property type="entry name" value="Cation_efflux"/>
    <property type="match status" value="1"/>
</dbReference>
<dbReference type="Gene3D" id="1.20.1510.10">
    <property type="entry name" value="Cation efflux protein transmembrane domain"/>
    <property type="match status" value="1"/>
</dbReference>
<dbReference type="InterPro" id="IPR027469">
    <property type="entry name" value="Cation_efflux_TMD_sf"/>
</dbReference>
<evidence type="ECO:0000259" key="10">
    <source>
        <dbReference type="Pfam" id="PF16916"/>
    </source>
</evidence>
<dbReference type="KEGG" id="bih:BIP78_1386"/>
<evidence type="ECO:0000313" key="12">
    <source>
        <dbReference type="Proteomes" id="UP000287233"/>
    </source>
</evidence>
<organism evidence="11 12">
    <name type="scientific">Bipolaricaulis sibiricus</name>
    <dbReference type="NCBI Taxonomy" id="2501609"/>
    <lineage>
        <taxon>Bacteria</taxon>
        <taxon>Candidatus Bipolaricaulota</taxon>
        <taxon>Candidatus Bipolaricaulia</taxon>
        <taxon>Candidatus Bipolaricaulales</taxon>
        <taxon>Candidatus Bipolaricaulaceae</taxon>
        <taxon>Candidatus Bipolaricaulis</taxon>
    </lineage>
</organism>
<dbReference type="InterPro" id="IPR027470">
    <property type="entry name" value="Cation_efflux_CTD"/>
</dbReference>
<feature type="transmembrane region" description="Helical" evidence="8">
    <location>
        <begin position="37"/>
        <end position="58"/>
    </location>
</feature>
<dbReference type="Pfam" id="PF16916">
    <property type="entry name" value="ZT_dimer"/>
    <property type="match status" value="1"/>
</dbReference>
<dbReference type="NCBIfam" id="TIGR01297">
    <property type="entry name" value="CDF"/>
    <property type="match status" value="1"/>
</dbReference>
<dbReference type="InterPro" id="IPR002524">
    <property type="entry name" value="Cation_efflux"/>
</dbReference>
<evidence type="ECO:0000256" key="4">
    <source>
        <dbReference type="ARBA" id="ARBA00022692"/>
    </source>
</evidence>
<dbReference type="Proteomes" id="UP000287233">
    <property type="component" value="Chromosome"/>
</dbReference>